<sequence length="896" mass="98020">MSKTWGPIGAWAAEAEREEAEEKAQAAAAAAAGVGGAGNFPSLKEASTKQKKKKMTLQEFNMQPQQAPPASRGLTPDEMFRLPTGPTQRAPGEESSFGRLGGGFSNYGRRDRDEDRGGGGGGRRSYGGFDDDRRGGGPPSRVSDFDQPSRADEADNWAMGKKSSFPSPSSDSGRSNRYSALGGGAGGMGMSRADEVDNWGAGKKPMVPVRPTTFGSSFRDSRPEPDKWSRGVGFGEGEREQPLERRRLVLDPPRGEGLGGGGVVEPVVKTSSNKPNPFGTARPREEVLAEKGLDWKKVDLEIEAKRSSSSRPTSEHSSRPSSAQSNRSEGLGLQGTEGGGGVKQPRPKVNPFGDAKPREVLLQEKGMDWRKIDLDLEHRRVDRPETEAEKNLKEEIDNLKKGLESSSRANSEPLEGSGEDQTTLHDLIVGRQRDLELLIRELDDKVRFGQKAIERPGSGAGRVSSFHERPPPQSFQEPRNAEFMDRPRSRGTGDMWSRQGDDRRSFQGGREGAFLSSRDMDRPGSRDRRWAMRRQGKIQSLGHSGSCHFAAVFNFGDSNSNTGGMSAAMAGLQSPYGQTFFGKPSGRFSDGRLIIDFLAERLGLPYLSAYLYSVGANFSHGANFAASGSTIKLIPGLNPVHLHTQLSQFEQFKSRSIDLYNQAQSSCAKMRLPAPVDFSNGLYTLDTGQNDLFHGLASETEEQVQSSIPGIIDGFALAWERLYQQGARAYWIHNTGPIGCLAYFKANRPPKPGNADKVGCVKSYNKVAQEFNKQLKDKVSQIRNRFQDASLIYVDIYSAKYSMISEAKAHGFVNPLGYCCGRYEGYPLECGEMALVNGTEVFGAPCKNPSEYISWDKIHYTEAANHWVADRILDGSLSDPPQIPVTQACHKSLHSQ</sequence>
<evidence type="ECO:0000256" key="4">
    <source>
        <dbReference type="ARBA" id="ARBA00023180"/>
    </source>
</evidence>
<accession>A0A834L608</accession>
<dbReference type="Proteomes" id="UP000626092">
    <property type="component" value="Unassembled WGS sequence"/>
</dbReference>
<keyword evidence="4" id="KW-0325">Glycoprotein</keyword>
<dbReference type="InterPro" id="IPR035669">
    <property type="entry name" value="SGNH_plant_lipase-like"/>
</dbReference>
<evidence type="ECO:0000256" key="2">
    <source>
        <dbReference type="ARBA" id="ARBA00022729"/>
    </source>
</evidence>
<feature type="compositionally biased region" description="Basic and acidic residues" evidence="5">
    <location>
        <begin position="518"/>
        <end position="529"/>
    </location>
</feature>
<evidence type="ECO:0000313" key="6">
    <source>
        <dbReference type="EMBL" id="KAF7123571.1"/>
    </source>
</evidence>
<reference evidence="6" key="1">
    <citation type="submission" date="2019-11" db="EMBL/GenBank/DDBJ databases">
        <authorList>
            <person name="Liu Y."/>
            <person name="Hou J."/>
            <person name="Li T.-Q."/>
            <person name="Guan C.-H."/>
            <person name="Wu X."/>
            <person name="Wu H.-Z."/>
            <person name="Ling F."/>
            <person name="Zhang R."/>
            <person name="Shi X.-G."/>
            <person name="Ren J.-P."/>
            <person name="Chen E.-F."/>
            <person name="Sun J.-M."/>
        </authorList>
    </citation>
    <scope>NUCLEOTIDE SEQUENCE</scope>
    <source>
        <strain evidence="6">Adult_tree_wgs_1</strain>
        <tissue evidence="6">Leaves</tissue>
    </source>
</reference>
<comment type="caution">
    <text evidence="6">The sequence shown here is derived from an EMBL/GenBank/DDBJ whole genome shotgun (WGS) entry which is preliminary data.</text>
</comment>
<keyword evidence="3" id="KW-0378">Hydrolase</keyword>
<dbReference type="OrthoDB" id="2021148at2759"/>
<feature type="compositionally biased region" description="Basic and acidic residues" evidence="5">
    <location>
        <begin position="282"/>
        <end position="306"/>
    </location>
</feature>
<comment type="similarity">
    <text evidence="1">Belongs to the 'GDSL' lipolytic enzyme family.</text>
</comment>
<organism evidence="6 7">
    <name type="scientific">Rhododendron simsii</name>
    <name type="common">Sims's rhododendron</name>
    <dbReference type="NCBI Taxonomy" id="118357"/>
    <lineage>
        <taxon>Eukaryota</taxon>
        <taxon>Viridiplantae</taxon>
        <taxon>Streptophyta</taxon>
        <taxon>Embryophyta</taxon>
        <taxon>Tracheophyta</taxon>
        <taxon>Spermatophyta</taxon>
        <taxon>Magnoliopsida</taxon>
        <taxon>eudicotyledons</taxon>
        <taxon>Gunneridae</taxon>
        <taxon>Pentapetalae</taxon>
        <taxon>asterids</taxon>
        <taxon>Ericales</taxon>
        <taxon>Ericaceae</taxon>
        <taxon>Ericoideae</taxon>
        <taxon>Rhodoreae</taxon>
        <taxon>Rhododendron</taxon>
    </lineage>
</organism>
<dbReference type="SUPFAM" id="SSF52266">
    <property type="entry name" value="SGNH hydrolase"/>
    <property type="match status" value="1"/>
</dbReference>
<dbReference type="AlphaFoldDB" id="A0A834L608"/>
<feature type="compositionally biased region" description="Low complexity" evidence="5">
    <location>
        <begin position="319"/>
        <end position="331"/>
    </location>
</feature>
<dbReference type="Gene3D" id="3.40.50.1110">
    <property type="entry name" value="SGNH hydrolase"/>
    <property type="match status" value="1"/>
</dbReference>
<feature type="compositionally biased region" description="Basic and acidic residues" evidence="5">
    <location>
        <begin position="143"/>
        <end position="153"/>
    </location>
</feature>
<feature type="compositionally biased region" description="Gly residues" evidence="5">
    <location>
        <begin position="332"/>
        <end position="342"/>
    </location>
</feature>
<evidence type="ECO:0000256" key="5">
    <source>
        <dbReference type="SAM" id="MobiDB-lite"/>
    </source>
</evidence>
<dbReference type="PANTHER" id="PTHR22835">
    <property type="entry name" value="ZINC FINGER FYVE DOMAIN CONTAINING PROTEIN"/>
    <property type="match status" value="1"/>
</dbReference>
<dbReference type="Pfam" id="PF06273">
    <property type="entry name" value="eIF-4B"/>
    <property type="match status" value="1"/>
</dbReference>
<feature type="region of interest" description="Disordered" evidence="5">
    <location>
        <begin position="1"/>
        <end position="423"/>
    </location>
</feature>
<dbReference type="GO" id="GO:0016788">
    <property type="term" value="F:hydrolase activity, acting on ester bonds"/>
    <property type="evidence" value="ECO:0007669"/>
    <property type="project" value="InterPro"/>
</dbReference>
<dbReference type="InterPro" id="IPR001087">
    <property type="entry name" value="GDSL"/>
</dbReference>
<dbReference type="GO" id="GO:0003743">
    <property type="term" value="F:translation initiation factor activity"/>
    <property type="evidence" value="ECO:0007669"/>
    <property type="project" value="InterPro"/>
</dbReference>
<gene>
    <name evidence="6" type="ORF">RHSIM_Rhsim12G0039700</name>
</gene>
<feature type="compositionally biased region" description="Basic and acidic residues" evidence="5">
    <location>
        <begin position="219"/>
        <end position="229"/>
    </location>
</feature>
<dbReference type="EMBL" id="WJXA01000012">
    <property type="protein sequence ID" value="KAF7123571.1"/>
    <property type="molecule type" value="Genomic_DNA"/>
</dbReference>
<evidence type="ECO:0000256" key="3">
    <source>
        <dbReference type="ARBA" id="ARBA00022801"/>
    </source>
</evidence>
<dbReference type="CDD" id="cd01837">
    <property type="entry name" value="SGNH_plant_lipase_like"/>
    <property type="match status" value="1"/>
</dbReference>
<dbReference type="InterPro" id="IPR036514">
    <property type="entry name" value="SGNH_hydro_sf"/>
</dbReference>
<dbReference type="PANTHER" id="PTHR22835:SF514">
    <property type="entry name" value="GDSL-LIKE LIPASE_ACYLHYDROLASE SUPERFAMILY PROTEIN ISOFORM 1"/>
    <property type="match status" value="1"/>
</dbReference>
<proteinExistence type="inferred from homology"/>
<feature type="region of interest" description="Disordered" evidence="5">
    <location>
        <begin position="453"/>
        <end position="529"/>
    </location>
</feature>
<evidence type="ECO:0000313" key="7">
    <source>
        <dbReference type="Proteomes" id="UP000626092"/>
    </source>
</evidence>
<keyword evidence="7" id="KW-1185">Reference proteome</keyword>
<feature type="compositionally biased region" description="Basic and acidic residues" evidence="5">
    <location>
        <begin position="355"/>
        <end position="403"/>
    </location>
</feature>
<dbReference type="InterPro" id="IPR010433">
    <property type="entry name" value="EIF-4B_pln"/>
</dbReference>
<evidence type="ECO:0000256" key="1">
    <source>
        <dbReference type="ARBA" id="ARBA00008668"/>
    </source>
</evidence>
<protein>
    <submittedName>
        <fullName evidence="6">Uncharacterized protein</fullName>
    </submittedName>
</protein>
<feature type="compositionally biased region" description="Low complexity" evidence="5">
    <location>
        <begin position="163"/>
        <end position="179"/>
    </location>
</feature>
<dbReference type="Pfam" id="PF00657">
    <property type="entry name" value="Lipase_GDSL"/>
    <property type="match status" value="1"/>
</dbReference>
<feature type="compositionally biased region" description="Basic and acidic residues" evidence="5">
    <location>
        <begin position="108"/>
        <end position="117"/>
    </location>
</feature>
<feature type="compositionally biased region" description="Basic and acidic residues" evidence="5">
    <location>
        <begin position="236"/>
        <end position="249"/>
    </location>
</feature>
<name>A0A834L608_RHOSS</name>
<feature type="compositionally biased region" description="Basic and acidic residues" evidence="5">
    <location>
        <begin position="479"/>
        <end position="488"/>
    </location>
</feature>
<keyword evidence="2" id="KW-0732">Signal</keyword>